<proteinExistence type="predicted"/>
<gene>
    <name evidence="1" type="ORF">BB560_006754</name>
</gene>
<comment type="caution">
    <text evidence="1">The sequence shown here is derived from an EMBL/GenBank/DDBJ whole genome shotgun (WGS) entry which is preliminary data.</text>
</comment>
<dbReference type="Proteomes" id="UP000245609">
    <property type="component" value="Unassembled WGS sequence"/>
</dbReference>
<accession>A0A2T9Y1Y3</accession>
<name>A0A2T9Y1Y3_9FUNG</name>
<sequence length="88" mass="9772">MGAEISIINAMSEPIETKCSKFPTRCSISSDLDSFAVSQALLAGFQHIFITWGISSEERQNLAFPLVGHSKKYNWESPNKTIRIHMGA</sequence>
<organism evidence="1 2">
    <name type="scientific">Smittium megazygosporum</name>
    <dbReference type="NCBI Taxonomy" id="133381"/>
    <lineage>
        <taxon>Eukaryota</taxon>
        <taxon>Fungi</taxon>
        <taxon>Fungi incertae sedis</taxon>
        <taxon>Zoopagomycota</taxon>
        <taxon>Kickxellomycotina</taxon>
        <taxon>Harpellomycetes</taxon>
        <taxon>Harpellales</taxon>
        <taxon>Legeriomycetaceae</taxon>
        <taxon>Smittium</taxon>
    </lineage>
</organism>
<evidence type="ECO:0000313" key="2">
    <source>
        <dbReference type="Proteomes" id="UP000245609"/>
    </source>
</evidence>
<evidence type="ECO:0000313" key="1">
    <source>
        <dbReference type="EMBL" id="PVU86317.1"/>
    </source>
</evidence>
<protein>
    <submittedName>
        <fullName evidence="1">Uncharacterized protein</fullName>
    </submittedName>
</protein>
<dbReference type="AlphaFoldDB" id="A0A2T9Y1Y3"/>
<reference evidence="1 2" key="1">
    <citation type="journal article" date="2018" name="MBio">
        <title>Comparative Genomics Reveals the Core Gene Toolbox for the Fungus-Insect Symbiosis.</title>
        <authorList>
            <person name="Wang Y."/>
            <person name="Stata M."/>
            <person name="Wang W."/>
            <person name="Stajich J.E."/>
            <person name="White M.M."/>
            <person name="Moncalvo J.M."/>
        </authorList>
    </citation>
    <scope>NUCLEOTIDE SEQUENCE [LARGE SCALE GENOMIC DNA]</scope>
    <source>
        <strain evidence="1 2">SC-DP-2</strain>
    </source>
</reference>
<keyword evidence="2" id="KW-1185">Reference proteome</keyword>
<dbReference type="EMBL" id="MBFS01003505">
    <property type="protein sequence ID" value="PVU86317.1"/>
    <property type="molecule type" value="Genomic_DNA"/>
</dbReference>